<gene>
    <name evidence="3" type="ORF">M441DRAFT_223341</name>
</gene>
<dbReference type="Proteomes" id="UP000240493">
    <property type="component" value="Unassembled WGS sequence"/>
</dbReference>
<dbReference type="EMBL" id="KZ679256">
    <property type="protein sequence ID" value="PTB46743.1"/>
    <property type="molecule type" value="Genomic_DNA"/>
</dbReference>
<keyword evidence="2" id="KW-0732">Signal</keyword>
<evidence type="ECO:0000256" key="1">
    <source>
        <dbReference type="SAM" id="MobiDB-lite"/>
    </source>
</evidence>
<feature type="chain" id="PRO_5015617161" description="Secreted protein" evidence="2">
    <location>
        <begin position="21"/>
        <end position="121"/>
    </location>
</feature>
<organism evidence="3 4">
    <name type="scientific">Trichoderma asperellum (strain ATCC 204424 / CBS 433.97 / NBRC 101777)</name>
    <dbReference type="NCBI Taxonomy" id="1042311"/>
    <lineage>
        <taxon>Eukaryota</taxon>
        <taxon>Fungi</taxon>
        <taxon>Dikarya</taxon>
        <taxon>Ascomycota</taxon>
        <taxon>Pezizomycotina</taxon>
        <taxon>Sordariomycetes</taxon>
        <taxon>Hypocreomycetidae</taxon>
        <taxon>Hypocreales</taxon>
        <taxon>Hypocreaceae</taxon>
        <taxon>Trichoderma</taxon>
    </lineage>
</organism>
<feature type="signal peptide" evidence="2">
    <location>
        <begin position="1"/>
        <end position="20"/>
    </location>
</feature>
<evidence type="ECO:0000313" key="3">
    <source>
        <dbReference type="EMBL" id="PTB46743.1"/>
    </source>
</evidence>
<reference evidence="3 4" key="1">
    <citation type="submission" date="2016-07" db="EMBL/GenBank/DDBJ databases">
        <title>Multiple horizontal gene transfer events from other fungi enriched the ability of initially mycotrophic Trichoderma (Ascomycota) to feed on dead plant biomass.</title>
        <authorList>
            <consortium name="DOE Joint Genome Institute"/>
            <person name="Aerts A."/>
            <person name="Atanasova L."/>
            <person name="Chenthamara K."/>
            <person name="Zhang J."/>
            <person name="Grujic M."/>
            <person name="Henrissat B."/>
            <person name="Kuo A."/>
            <person name="Salamov A."/>
            <person name="Lipzen A."/>
            <person name="Labutti K."/>
            <person name="Barry K."/>
            <person name="Miao Y."/>
            <person name="Rahimi M.J."/>
            <person name="Shen Q."/>
            <person name="Grigoriev I.V."/>
            <person name="Kubicek C.P."/>
            <person name="Druzhinina I.S."/>
        </authorList>
    </citation>
    <scope>NUCLEOTIDE SEQUENCE [LARGE SCALE GENOMIC DNA]</scope>
    <source>
        <strain evidence="3 4">CBS 433.97</strain>
    </source>
</reference>
<feature type="region of interest" description="Disordered" evidence="1">
    <location>
        <begin position="99"/>
        <end position="121"/>
    </location>
</feature>
<evidence type="ECO:0000313" key="4">
    <source>
        <dbReference type="Proteomes" id="UP000240493"/>
    </source>
</evidence>
<protein>
    <recommendedName>
        <fullName evidence="5">Secreted protein</fullName>
    </recommendedName>
</protein>
<evidence type="ECO:0000256" key="2">
    <source>
        <dbReference type="SAM" id="SignalP"/>
    </source>
</evidence>
<sequence length="121" mass="13863">MPSKQQMLVLFSCYARMTLAICHCCRHSSLTPSLLSSYHPSSALTPSFVLRAHPLCFRDVRRRHWPHTLFCHSWPPCPGLVGHHGPKKNRTTIWEQLKAASSQEKRSNSALVRASWSSKRR</sequence>
<name>A0A2T3ZPJ8_TRIA4</name>
<evidence type="ECO:0008006" key="5">
    <source>
        <dbReference type="Google" id="ProtNLM"/>
    </source>
</evidence>
<accession>A0A2T3ZPJ8</accession>
<dbReference type="AlphaFoldDB" id="A0A2T3ZPJ8"/>
<proteinExistence type="predicted"/>
<keyword evidence="4" id="KW-1185">Reference proteome</keyword>